<comment type="caution">
    <text evidence="2">The sequence shown here is derived from an EMBL/GenBank/DDBJ whole genome shotgun (WGS) entry which is preliminary data.</text>
</comment>
<dbReference type="EMBL" id="JAPDFW010000136">
    <property type="protein sequence ID" value="KAJ5066900.1"/>
    <property type="molecule type" value="Genomic_DNA"/>
</dbReference>
<evidence type="ECO:0000256" key="1">
    <source>
        <dbReference type="SAM" id="MobiDB-lite"/>
    </source>
</evidence>
<reference evidence="2" key="1">
    <citation type="submission" date="2022-10" db="EMBL/GenBank/DDBJ databases">
        <title>Novel sulphate-reducing endosymbionts in the free-living metamonad Anaeramoeba.</title>
        <authorList>
            <person name="Jerlstrom-Hultqvist J."/>
            <person name="Cepicka I."/>
            <person name="Gallot-Lavallee L."/>
            <person name="Salas-Leiva D."/>
            <person name="Curtis B.A."/>
            <person name="Zahonova K."/>
            <person name="Pipaliya S."/>
            <person name="Dacks J."/>
            <person name="Roger A.J."/>
        </authorList>
    </citation>
    <scope>NUCLEOTIDE SEQUENCE</scope>
    <source>
        <strain evidence="2">BMAN</strain>
    </source>
</reference>
<organism evidence="2 3">
    <name type="scientific">Anaeramoeba ignava</name>
    <name type="common">Anaerobic marine amoeba</name>
    <dbReference type="NCBI Taxonomy" id="1746090"/>
    <lineage>
        <taxon>Eukaryota</taxon>
        <taxon>Metamonada</taxon>
        <taxon>Anaeramoebidae</taxon>
        <taxon>Anaeramoeba</taxon>
    </lineage>
</organism>
<proteinExistence type="predicted"/>
<protein>
    <submittedName>
        <fullName evidence="2">Uncharacterized protein</fullName>
    </submittedName>
</protein>
<feature type="compositionally biased region" description="Polar residues" evidence="1">
    <location>
        <begin position="69"/>
        <end position="88"/>
    </location>
</feature>
<evidence type="ECO:0000313" key="3">
    <source>
        <dbReference type="Proteomes" id="UP001149090"/>
    </source>
</evidence>
<gene>
    <name evidence="2" type="ORF">M0811_03244</name>
</gene>
<feature type="region of interest" description="Disordered" evidence="1">
    <location>
        <begin position="66"/>
        <end position="90"/>
    </location>
</feature>
<dbReference type="Proteomes" id="UP001149090">
    <property type="component" value="Unassembled WGS sequence"/>
</dbReference>
<dbReference type="AlphaFoldDB" id="A0A9Q0L7M8"/>
<keyword evidence="3" id="KW-1185">Reference proteome</keyword>
<name>A0A9Q0L7M8_ANAIG</name>
<accession>A0A9Q0L7M8</accession>
<evidence type="ECO:0000313" key="2">
    <source>
        <dbReference type="EMBL" id="KAJ5066900.1"/>
    </source>
</evidence>
<sequence length="252" mass="30756">MERKKEEKKRQEEEKKRQKQEMIYIFSFIDAEKAKYILTQKLKKKEKKVENFQVKTNAKRFRNIEIKQNDPNSNWNPKDQKKMQISKNPSKDPQPFRYIFHLFDFEEVNKHFWEGFFQFIGLTSEDKKFDKSAMALSFLNNFLFCFTNQIQQQIQNPQAQFLELNKGVDQIDSLFTQDEKRNHPFWTQFFQNSQFLNNLSDPNFPFILRIFLIYYHNFCKNRKSDRSFNFHKVDYCSTGEIFSDSFMIYFTT</sequence>